<dbReference type="EMBL" id="QLLR01000010">
    <property type="protein sequence ID" value="RAJ30450.1"/>
    <property type="molecule type" value="Genomic_DNA"/>
</dbReference>
<dbReference type="PANTHER" id="PTHR43283:SF11">
    <property type="entry name" value="BETA-LACTAMASE-RELATED DOMAIN-CONTAINING PROTEIN"/>
    <property type="match status" value="1"/>
</dbReference>
<dbReference type="GO" id="GO:0016787">
    <property type="term" value="F:hydrolase activity"/>
    <property type="evidence" value="ECO:0007669"/>
    <property type="project" value="UniProtKB-KW"/>
</dbReference>
<comment type="caution">
    <text evidence="4">The sequence shown here is derived from an EMBL/GenBank/DDBJ whole genome shotgun (WGS) entry which is preliminary data.</text>
</comment>
<proteinExistence type="predicted"/>
<dbReference type="InterPro" id="IPR001466">
    <property type="entry name" value="Beta-lactam-related"/>
</dbReference>
<dbReference type="PANTHER" id="PTHR43283">
    <property type="entry name" value="BETA-LACTAMASE-RELATED"/>
    <property type="match status" value="1"/>
</dbReference>
<evidence type="ECO:0000256" key="1">
    <source>
        <dbReference type="ARBA" id="ARBA00022801"/>
    </source>
</evidence>
<feature type="signal peptide" evidence="2">
    <location>
        <begin position="1"/>
        <end position="24"/>
    </location>
</feature>
<gene>
    <name evidence="4" type="ORF">LY11_02408</name>
</gene>
<feature type="domain" description="Beta-lactamase-related" evidence="3">
    <location>
        <begin position="230"/>
        <end position="577"/>
    </location>
</feature>
<dbReference type="AlphaFoldDB" id="A0A327SMB7"/>
<evidence type="ECO:0000313" key="5">
    <source>
        <dbReference type="Proteomes" id="UP000249754"/>
    </source>
</evidence>
<name>A0A327SMB7_9SPHI</name>
<reference evidence="4 5" key="1">
    <citation type="submission" date="2018-06" db="EMBL/GenBank/DDBJ databases">
        <title>Genomic Encyclopedia of Archaeal and Bacterial Type Strains, Phase II (KMG-II): from individual species to whole genera.</title>
        <authorList>
            <person name="Goeker M."/>
        </authorList>
    </citation>
    <scope>NUCLEOTIDE SEQUENCE [LARGE SCALE GENOMIC DNA]</scope>
    <source>
        <strain evidence="4 5">DSM 14825</strain>
    </source>
</reference>
<dbReference type="Gene3D" id="3.40.710.10">
    <property type="entry name" value="DD-peptidase/beta-lactamase superfamily"/>
    <property type="match status" value="1"/>
</dbReference>
<dbReference type="OrthoDB" id="9805821at2"/>
<evidence type="ECO:0000313" key="4">
    <source>
        <dbReference type="EMBL" id="RAJ30450.1"/>
    </source>
</evidence>
<dbReference type="Pfam" id="PF00144">
    <property type="entry name" value="Beta-lactamase"/>
    <property type="match status" value="1"/>
</dbReference>
<dbReference type="InterPro" id="IPR012338">
    <property type="entry name" value="Beta-lactam/transpept-like"/>
</dbReference>
<dbReference type="PROSITE" id="PS51257">
    <property type="entry name" value="PROKAR_LIPOPROTEIN"/>
    <property type="match status" value="1"/>
</dbReference>
<keyword evidence="1" id="KW-0378">Hydrolase</keyword>
<keyword evidence="2" id="KW-0732">Signal</keyword>
<feature type="chain" id="PRO_5016449624" evidence="2">
    <location>
        <begin position="25"/>
        <end position="605"/>
    </location>
</feature>
<protein>
    <submittedName>
        <fullName evidence="4">CubicO group peptidase (Beta-lactamase class C family)</fullName>
    </submittedName>
</protein>
<organism evidence="4 5">
    <name type="scientific">Pedobacter cryoconitis</name>
    <dbReference type="NCBI Taxonomy" id="188932"/>
    <lineage>
        <taxon>Bacteria</taxon>
        <taxon>Pseudomonadati</taxon>
        <taxon>Bacteroidota</taxon>
        <taxon>Sphingobacteriia</taxon>
        <taxon>Sphingobacteriales</taxon>
        <taxon>Sphingobacteriaceae</taxon>
        <taxon>Pedobacter</taxon>
    </lineage>
</organism>
<accession>A0A327SMB7</accession>
<dbReference type="InterPro" id="IPR050789">
    <property type="entry name" value="Diverse_Enzym_Activities"/>
</dbReference>
<dbReference type="STRING" id="188932.AY601_3709"/>
<dbReference type="SUPFAM" id="SSF56601">
    <property type="entry name" value="beta-lactamase/transpeptidase-like"/>
    <property type="match status" value="1"/>
</dbReference>
<dbReference type="Proteomes" id="UP000249754">
    <property type="component" value="Unassembled WGS sequence"/>
</dbReference>
<evidence type="ECO:0000256" key="2">
    <source>
        <dbReference type="SAM" id="SignalP"/>
    </source>
</evidence>
<evidence type="ECO:0000259" key="3">
    <source>
        <dbReference type="Pfam" id="PF00144"/>
    </source>
</evidence>
<sequence length="605" mass="66884">MYKNNLVQTITVCLLAISTFSACAQDHQRNEDLLKVNTNILQHTVLLNNQQNIIPLTSLEKKNIASVSLGFNFQNISDSLLNKYAKVTSFSSAKYENSPGLLKLEDDLKFFNTIIISIQDLETTQPRYINFINSLAKTKSVIVALYGQQTNLAPFDSLNTPIIWTQDKSIQSATLIPQMIFGGIAASNKLTRNISGKYLAGSGFTTTVTRLSYTVPEDAGVNSDNLREIDNITAEAIAARAAPGMVVLVAKDGKVIFNKAYGTHTYGGPADKVTDIFDLASITKITATTPMVMRLVEQNKLKLDTNIGAYIALARPTAMNEIPVRDVMLHQAGFIPYIAFHDSVKATDHSPDSSAAYPTKVADGYFIRKDYFKDVMWPRMLNAPIRTRGKYVYSDISMYVMKDIVEQISGEPLNIYTAENFYAPLGMQTAGFLPRNRFSRDQIIPTEDDTYFRKTLLVGYVHDQGAALVGGVSGHAGLFASTNDMAIMYQMFLNKGTYGGQTYFKPGTVENFTAQQSNVSRRGLGFDRWDPNLAKKYPSSTASSQTYGHTGYTGTAVWVDPSRGLVYVFLSNRVNPSVTNKLVSMGIRSRIQDVINQAIDKGLQK</sequence>